<sequence>MLPSAAPAIIEQYDSDSPHTGIALASLVGRGMTGLAVRGLLPIDPCTDDPTWEPLGRLRISHIQLYAALVVLPTLSDVPALWCRRRTNNRLAKNTSLGLPGE</sequence>
<accession>A0AAD0P7R4</accession>
<reference evidence="1 2" key="1">
    <citation type="submission" date="2018-05" db="EMBL/GenBank/DDBJ databases">
        <title>Evolution of small genomes with special reference to Mycobacterium leprae.</title>
        <authorList>
            <person name="Mohanty P.S."/>
            <person name="Bansal A.K."/>
            <person name="Gupta U.D."/>
            <person name="Naaz F."/>
            <person name="Dwivedi V.D."/>
            <person name="Singh H."/>
            <person name="Gupta G."/>
            <person name="Sharma S."/>
            <person name="Arora M."/>
        </authorList>
    </citation>
    <scope>NUCLEOTIDE SEQUENCE [LARGE SCALE GENOMIC DNA]</scope>
    <source>
        <strain evidence="1 2">MRHRU-235-G</strain>
    </source>
</reference>
<organism evidence="1 2">
    <name type="scientific">Mycobacterium leprae</name>
    <dbReference type="NCBI Taxonomy" id="1769"/>
    <lineage>
        <taxon>Bacteria</taxon>
        <taxon>Bacillati</taxon>
        <taxon>Actinomycetota</taxon>
        <taxon>Actinomycetes</taxon>
        <taxon>Mycobacteriales</taxon>
        <taxon>Mycobacteriaceae</taxon>
        <taxon>Mycobacterium</taxon>
    </lineage>
</organism>
<evidence type="ECO:0000313" key="2">
    <source>
        <dbReference type="Proteomes" id="UP000249682"/>
    </source>
</evidence>
<dbReference type="Proteomes" id="UP000249682">
    <property type="component" value="Chromosome"/>
</dbReference>
<dbReference type="EMBL" id="CP029543">
    <property type="protein sequence ID" value="AWV47243.1"/>
    <property type="molecule type" value="Genomic_DNA"/>
</dbReference>
<evidence type="ECO:0000313" key="1">
    <source>
        <dbReference type="EMBL" id="AWV47243.1"/>
    </source>
</evidence>
<protein>
    <submittedName>
        <fullName evidence="1">Uncharacterized protein</fullName>
    </submittedName>
</protein>
<dbReference type="AlphaFoldDB" id="A0AAD0P7R4"/>
<name>A0AAD0P7R4_MYCLR</name>
<gene>
    <name evidence="1" type="ORF">DIJ64_01495</name>
</gene>
<proteinExistence type="predicted"/>